<keyword evidence="4" id="KW-1185">Reference proteome</keyword>
<evidence type="ECO:0000313" key="4">
    <source>
        <dbReference type="Proteomes" id="UP000022910"/>
    </source>
</evidence>
<gene>
    <name evidence="3" type="ORF">RirG_165820</name>
</gene>
<protein>
    <submittedName>
        <fullName evidence="3">Uncharacterized protein</fullName>
    </submittedName>
</protein>
<dbReference type="OrthoDB" id="2328172at2759"/>
<name>A0A015M585_RHIIW</name>
<keyword evidence="2" id="KW-1133">Transmembrane helix</keyword>
<keyword evidence="1" id="KW-0175">Coiled coil</keyword>
<feature type="transmembrane region" description="Helical" evidence="2">
    <location>
        <begin position="182"/>
        <end position="205"/>
    </location>
</feature>
<sequence>MMMELNSLTVLSIVSFFFVIYLSIIKYAFMKYSVKGCSKGYPTNIFNYDVKEKKASPTTLQQVVTCQPTLTTYSTNSPYCTEHRLLSLRKHFENVRRHRISRRKAREDYVRALEVKAQNFEKLYADTQRDIKILREKLTLLEGRLIKAQKIHNINNASYLNQVEGRNNDDSLSNVIISNGTFSYIFTIIYLVISLNNAFISSLLIGLSASNNHGEENNDATV</sequence>
<evidence type="ECO:0000256" key="2">
    <source>
        <dbReference type="SAM" id="Phobius"/>
    </source>
</evidence>
<feature type="coiled-coil region" evidence="1">
    <location>
        <begin position="110"/>
        <end position="144"/>
    </location>
</feature>
<dbReference type="EMBL" id="JEMT01024928">
    <property type="protein sequence ID" value="EXX62008.1"/>
    <property type="molecule type" value="Genomic_DNA"/>
</dbReference>
<keyword evidence="2" id="KW-0472">Membrane</keyword>
<evidence type="ECO:0000313" key="3">
    <source>
        <dbReference type="EMBL" id="EXX62008.1"/>
    </source>
</evidence>
<evidence type="ECO:0000256" key="1">
    <source>
        <dbReference type="SAM" id="Coils"/>
    </source>
</evidence>
<organism evidence="3 4">
    <name type="scientific">Rhizophagus irregularis (strain DAOM 197198w)</name>
    <name type="common">Glomus intraradices</name>
    <dbReference type="NCBI Taxonomy" id="1432141"/>
    <lineage>
        <taxon>Eukaryota</taxon>
        <taxon>Fungi</taxon>
        <taxon>Fungi incertae sedis</taxon>
        <taxon>Mucoromycota</taxon>
        <taxon>Glomeromycotina</taxon>
        <taxon>Glomeromycetes</taxon>
        <taxon>Glomerales</taxon>
        <taxon>Glomeraceae</taxon>
        <taxon>Rhizophagus</taxon>
    </lineage>
</organism>
<dbReference type="AlphaFoldDB" id="A0A015M585"/>
<comment type="caution">
    <text evidence="3">The sequence shown here is derived from an EMBL/GenBank/DDBJ whole genome shotgun (WGS) entry which is preliminary data.</text>
</comment>
<proteinExistence type="predicted"/>
<feature type="transmembrane region" description="Helical" evidence="2">
    <location>
        <begin position="6"/>
        <end position="29"/>
    </location>
</feature>
<keyword evidence="2" id="KW-0812">Transmembrane</keyword>
<accession>A0A015M585</accession>
<dbReference type="HOGENOM" id="CLU_1390915_0_0_1"/>
<dbReference type="Proteomes" id="UP000022910">
    <property type="component" value="Unassembled WGS sequence"/>
</dbReference>
<reference evidence="3 4" key="1">
    <citation type="submission" date="2014-02" db="EMBL/GenBank/DDBJ databases">
        <title>Single nucleus genome sequencing reveals high similarity among nuclei of an endomycorrhizal fungus.</title>
        <authorList>
            <person name="Lin K."/>
            <person name="Geurts R."/>
            <person name="Zhang Z."/>
            <person name="Limpens E."/>
            <person name="Saunders D.G."/>
            <person name="Mu D."/>
            <person name="Pang E."/>
            <person name="Cao H."/>
            <person name="Cha H."/>
            <person name="Lin T."/>
            <person name="Zhou Q."/>
            <person name="Shang Y."/>
            <person name="Li Y."/>
            <person name="Ivanov S."/>
            <person name="Sharma T."/>
            <person name="Velzen R.V."/>
            <person name="Ruijter N.D."/>
            <person name="Aanen D.K."/>
            <person name="Win J."/>
            <person name="Kamoun S."/>
            <person name="Bisseling T."/>
            <person name="Huang S."/>
        </authorList>
    </citation>
    <scope>NUCLEOTIDE SEQUENCE [LARGE SCALE GENOMIC DNA]</scope>
    <source>
        <strain evidence="4">DAOM197198w</strain>
    </source>
</reference>